<accession>A0AAU8HQL4</accession>
<dbReference type="InterPro" id="IPR006976">
    <property type="entry name" value="VanZ-like"/>
</dbReference>
<dbReference type="EMBL" id="CP159485">
    <property type="protein sequence ID" value="XCI27849.1"/>
    <property type="molecule type" value="Genomic_DNA"/>
</dbReference>
<feature type="region of interest" description="Disordered" evidence="1">
    <location>
        <begin position="195"/>
        <end position="220"/>
    </location>
</feature>
<dbReference type="NCBIfam" id="NF037970">
    <property type="entry name" value="vanZ_1"/>
    <property type="match status" value="1"/>
</dbReference>
<proteinExistence type="predicted"/>
<reference evidence="4" key="1">
    <citation type="journal article" date="2018" name="Antonie Van Leeuwenhoek">
        <title>Proteinivorax hydrogeniformans sp. nov., an anaerobic, haloalkaliphilic bacterium fermenting proteinaceous compounds with high hydrogen production.</title>
        <authorList>
            <person name="Boltyanskaya Y."/>
            <person name="Detkova E."/>
            <person name="Pimenov N."/>
            <person name="Kevbrin V."/>
        </authorList>
    </citation>
    <scope>NUCLEOTIDE SEQUENCE</scope>
    <source>
        <strain evidence="4">Z-710</strain>
    </source>
</reference>
<dbReference type="RefSeq" id="WP_353892426.1">
    <property type="nucleotide sequence ID" value="NZ_CP159485.1"/>
</dbReference>
<name>A0AAU8HQL4_9FIRM</name>
<feature type="transmembrane region" description="Helical" evidence="2">
    <location>
        <begin position="115"/>
        <end position="132"/>
    </location>
</feature>
<evidence type="ECO:0000313" key="4">
    <source>
        <dbReference type="EMBL" id="XCI27849.1"/>
    </source>
</evidence>
<reference evidence="4" key="2">
    <citation type="submission" date="2024-06" db="EMBL/GenBank/DDBJ databases">
        <authorList>
            <person name="Petrova K.O."/>
            <person name="Toshchakov S.V."/>
            <person name="Boltjanskaja Y.V."/>
            <person name="Kevbrin V.V."/>
        </authorList>
    </citation>
    <scope>NUCLEOTIDE SEQUENCE</scope>
    <source>
        <strain evidence="4">Z-710</strain>
    </source>
</reference>
<gene>
    <name evidence="4" type="ORF">PRVXH_001773</name>
</gene>
<organism evidence="4">
    <name type="scientific">Proteinivorax hydrogeniformans</name>
    <dbReference type="NCBI Taxonomy" id="1826727"/>
    <lineage>
        <taxon>Bacteria</taxon>
        <taxon>Bacillati</taxon>
        <taxon>Bacillota</taxon>
        <taxon>Clostridia</taxon>
        <taxon>Eubacteriales</taxon>
        <taxon>Proteinivoracaceae</taxon>
        <taxon>Proteinivorax</taxon>
    </lineage>
</organism>
<dbReference type="AlphaFoldDB" id="A0AAU8HQL4"/>
<dbReference type="PANTHER" id="PTHR28008:SF1">
    <property type="entry name" value="DOMAIN PROTEIN, PUTATIVE (AFU_ORTHOLOGUE AFUA_3G10980)-RELATED"/>
    <property type="match status" value="1"/>
</dbReference>
<sequence>MKVRSWLIAVFIVGLIFYLSSIPGLQVLPVLNQLSSVLGRFDVGITRFSHWVANTLPLNFSEWGAFRVLGEDFLEYASNNPRLIEFLLRKIAHVVMFFLVTIAFFLLASQYTKRPRTAIFIAFIGGTAMAFLDEYRQSFVPTRVASLMDVLINFIGVSLAIFIILFALFITKSARIQEYYYNNFKGKNKKIAKENSDAKNDVVDNSKSEQVKSDSKEDLDQETKVYDRDFVKKVNEE</sequence>
<evidence type="ECO:0000256" key="1">
    <source>
        <dbReference type="SAM" id="MobiDB-lite"/>
    </source>
</evidence>
<keyword evidence="2" id="KW-0472">Membrane</keyword>
<keyword evidence="2" id="KW-1133">Transmembrane helix</keyword>
<evidence type="ECO:0000259" key="3">
    <source>
        <dbReference type="Pfam" id="PF04892"/>
    </source>
</evidence>
<keyword evidence="2" id="KW-0812">Transmembrane</keyword>
<feature type="transmembrane region" description="Helical" evidence="2">
    <location>
        <begin position="152"/>
        <end position="170"/>
    </location>
</feature>
<evidence type="ECO:0000256" key="2">
    <source>
        <dbReference type="SAM" id="Phobius"/>
    </source>
</evidence>
<feature type="domain" description="VanZ-like" evidence="3">
    <location>
        <begin position="6"/>
        <end position="166"/>
    </location>
</feature>
<dbReference type="PANTHER" id="PTHR28008">
    <property type="entry name" value="DOMAIN PROTEIN, PUTATIVE (AFU_ORTHOLOGUE AFUA_3G10980)-RELATED"/>
    <property type="match status" value="1"/>
</dbReference>
<dbReference type="Pfam" id="PF04892">
    <property type="entry name" value="VanZ"/>
    <property type="match status" value="1"/>
</dbReference>
<feature type="transmembrane region" description="Helical" evidence="2">
    <location>
        <begin position="7"/>
        <end position="28"/>
    </location>
</feature>
<protein>
    <submittedName>
        <fullName evidence="4">VanZ family protein</fullName>
    </submittedName>
</protein>
<feature type="transmembrane region" description="Helical" evidence="2">
    <location>
        <begin position="91"/>
        <end position="108"/>
    </location>
</feature>